<keyword evidence="1" id="KW-0812">Transmembrane</keyword>
<proteinExistence type="predicted"/>
<keyword evidence="1" id="KW-0472">Membrane</keyword>
<dbReference type="EMBL" id="CAEZTM010000021">
    <property type="protein sequence ID" value="CAB4569423.1"/>
    <property type="molecule type" value="Genomic_DNA"/>
</dbReference>
<feature type="transmembrane region" description="Helical" evidence="1">
    <location>
        <begin position="459"/>
        <end position="476"/>
    </location>
</feature>
<protein>
    <submittedName>
        <fullName evidence="2">Unannotated protein</fullName>
    </submittedName>
</protein>
<evidence type="ECO:0000313" key="2">
    <source>
        <dbReference type="EMBL" id="CAB4569423.1"/>
    </source>
</evidence>
<gene>
    <name evidence="2" type="ORF">UFOPK1684_00617</name>
</gene>
<name>A0A6J6E575_9ZZZZ</name>
<sequence>MLRHLGFGLLTFALVVGVIGTSEQPAWATSDEATSVKVGTDVFLAGMYVEAGLKENGSFGSAGTAPGGFHPQGVTGIGFVAVRDTAQPSWSAASAAGLVDGDFFLPGTPVEAWALKVGSVVGNNTDVDTDIPGFWLPVTDATGTSGNNTVRWASTATWEGLNIVKTYSVPQAGQRVDVEVMLTNATTSEMTNIYYGRGLDPDDAQLPVPAMYQSTNTIVSQISEGGSSSRVSAAFTRGSQISLDSTDPRSRVARIFSGFSGDFDPASVWAATAPLFIGTVGSSATGDAGINLAIKIDSLGAGQSTTFTLSYLLAPTVDAVGGAGAELPAGPRIALDFRGLAGQPSEGAVVGVSGLNIPDGSVATVSLCAPEVKLFDQVPNTRAFERTVALPAGLAPGSSTVVYRVVLPSGEVLALHVVVGVGAGGVITSVSQNVVGLPSAGACGDISALADTGVRSSSVPWWAIITIFGGLALIIYSRRLVTRSGAGTSRSH</sequence>
<keyword evidence="1" id="KW-1133">Transmembrane helix</keyword>
<evidence type="ECO:0000256" key="1">
    <source>
        <dbReference type="SAM" id="Phobius"/>
    </source>
</evidence>
<dbReference type="AlphaFoldDB" id="A0A6J6E575"/>
<organism evidence="2">
    <name type="scientific">freshwater metagenome</name>
    <dbReference type="NCBI Taxonomy" id="449393"/>
    <lineage>
        <taxon>unclassified sequences</taxon>
        <taxon>metagenomes</taxon>
        <taxon>ecological metagenomes</taxon>
    </lineage>
</organism>
<accession>A0A6J6E575</accession>
<reference evidence="2" key="1">
    <citation type="submission" date="2020-05" db="EMBL/GenBank/DDBJ databases">
        <authorList>
            <person name="Chiriac C."/>
            <person name="Salcher M."/>
            <person name="Ghai R."/>
            <person name="Kavagutti S V."/>
        </authorList>
    </citation>
    <scope>NUCLEOTIDE SEQUENCE</scope>
</reference>